<dbReference type="AlphaFoldDB" id="A0A419SM64"/>
<gene>
    <name evidence="2" type="ORF">BEP19_04610</name>
</gene>
<keyword evidence="3" id="KW-1185">Reference proteome</keyword>
<organism evidence="2 3">
    <name type="scientific">Ammoniphilus oxalaticus</name>
    <dbReference type="NCBI Taxonomy" id="66863"/>
    <lineage>
        <taxon>Bacteria</taxon>
        <taxon>Bacillati</taxon>
        <taxon>Bacillota</taxon>
        <taxon>Bacilli</taxon>
        <taxon>Bacillales</taxon>
        <taxon>Paenibacillaceae</taxon>
        <taxon>Aneurinibacillus group</taxon>
        <taxon>Ammoniphilus</taxon>
    </lineage>
</organism>
<dbReference type="InterPro" id="IPR053217">
    <property type="entry name" value="ACC_Biotin_Carrier"/>
</dbReference>
<dbReference type="InterPro" id="IPR000089">
    <property type="entry name" value="Biotin_lipoyl"/>
</dbReference>
<protein>
    <recommendedName>
        <fullName evidence="1">Lipoyl-binding domain-containing protein</fullName>
    </recommendedName>
</protein>
<dbReference type="Pfam" id="PF00364">
    <property type="entry name" value="Biotin_lipoyl"/>
    <property type="match status" value="1"/>
</dbReference>
<dbReference type="RefSeq" id="WP_170145283.1">
    <property type="nucleotide sequence ID" value="NZ_MCHY01000007.1"/>
</dbReference>
<dbReference type="SUPFAM" id="SSF51230">
    <property type="entry name" value="Single hybrid motif"/>
    <property type="match status" value="1"/>
</dbReference>
<dbReference type="InterPro" id="IPR011053">
    <property type="entry name" value="Single_hybrid_motif"/>
</dbReference>
<dbReference type="Gene3D" id="2.40.50.100">
    <property type="match status" value="1"/>
</dbReference>
<dbReference type="Proteomes" id="UP000284219">
    <property type="component" value="Unassembled WGS sequence"/>
</dbReference>
<accession>A0A419SM64</accession>
<evidence type="ECO:0000259" key="1">
    <source>
        <dbReference type="Pfam" id="PF00364"/>
    </source>
</evidence>
<dbReference type="CDD" id="cd06850">
    <property type="entry name" value="biotinyl_domain"/>
    <property type="match status" value="1"/>
</dbReference>
<dbReference type="PANTHER" id="PTHR47597">
    <property type="entry name" value="IS A MEMBER OF THE PF|00364 BIOTIN-REQUIRING ENZYMES FAMILY-RELATED"/>
    <property type="match status" value="1"/>
</dbReference>
<evidence type="ECO:0000313" key="3">
    <source>
        <dbReference type="Proteomes" id="UP000284219"/>
    </source>
</evidence>
<dbReference type="EMBL" id="MCHY01000007">
    <property type="protein sequence ID" value="RKD25105.1"/>
    <property type="molecule type" value="Genomic_DNA"/>
</dbReference>
<evidence type="ECO:0000313" key="2">
    <source>
        <dbReference type="EMBL" id="RKD25105.1"/>
    </source>
</evidence>
<feature type="domain" description="Lipoyl-binding" evidence="1">
    <location>
        <begin position="97"/>
        <end position="155"/>
    </location>
</feature>
<proteinExistence type="predicted"/>
<sequence>MVNIAEVAELIKLVDQSSIDEIELRDENICILLKKGAQGEQTVALQPLPATAILETASDQAAVSNGAIDEVEDLREVALTPPMDLPIIEIASNWVGVFRSSVKLGDQIKKGQVVCRCHVESLTLTHDIHSNVNGEIIDILVEDGQFIDYGQPLFIVHDQDPRRKNDV</sequence>
<name>A0A419SM64_9BACL</name>
<dbReference type="PANTHER" id="PTHR47597:SF1">
    <property type="entry name" value="IS A MEMBER OF THE PF|00364 BIOTIN-REQUIRING ENZYMES FAMILY-RELATED"/>
    <property type="match status" value="1"/>
</dbReference>
<reference evidence="2 3" key="1">
    <citation type="submission" date="2016-08" db="EMBL/GenBank/DDBJ databases">
        <title>Novel Firmicute Genomes.</title>
        <authorList>
            <person name="Poppleton D.I."/>
            <person name="Gribaldo S."/>
        </authorList>
    </citation>
    <scope>NUCLEOTIDE SEQUENCE [LARGE SCALE GENOMIC DNA]</scope>
    <source>
        <strain evidence="2 3">RAOx-1</strain>
    </source>
</reference>
<comment type="caution">
    <text evidence="2">The sequence shown here is derived from an EMBL/GenBank/DDBJ whole genome shotgun (WGS) entry which is preliminary data.</text>
</comment>